<gene>
    <name evidence="5" type="primary">appA_3</name>
    <name evidence="5" type="ORF">SPACI_031430</name>
</gene>
<evidence type="ECO:0000313" key="5">
    <source>
        <dbReference type="EMBL" id="XFO73070.1"/>
    </source>
</evidence>
<dbReference type="PIRSF" id="PIRSF002741">
    <property type="entry name" value="MppA"/>
    <property type="match status" value="1"/>
</dbReference>
<accession>A0ABZ3J4A4</accession>
<dbReference type="InterPro" id="IPR030678">
    <property type="entry name" value="Peptide/Ni-bd"/>
</dbReference>
<dbReference type="PANTHER" id="PTHR30290">
    <property type="entry name" value="PERIPLASMIC BINDING COMPONENT OF ABC TRANSPORTER"/>
    <property type="match status" value="1"/>
</dbReference>
<comment type="similarity">
    <text evidence="1">Belongs to the bacterial solute-binding protein 5 family.</text>
</comment>
<reference evidence="5" key="1">
    <citation type="submission" date="2024-05" db="EMBL/GenBank/DDBJ databases">
        <title>Isolation and characterization of Sporomusa carbonis sp. nov., a carboxydotrophic hydrogenogen in the genus of Sporomusa isolated from a charcoal burning pile.</title>
        <authorList>
            <person name="Boeer T."/>
            <person name="Rosenbaum F."/>
            <person name="Eysell L."/>
            <person name="Mueller V."/>
            <person name="Daniel R."/>
            <person name="Poehlein A."/>
        </authorList>
    </citation>
    <scope>NUCLEOTIDE SEQUENCE [LARGE SCALE GENOMIC DNA]</scope>
    <source>
        <strain evidence="5">DSM 3132</strain>
    </source>
</reference>
<dbReference type="Gene3D" id="3.90.76.10">
    <property type="entry name" value="Dipeptide-binding Protein, Domain 1"/>
    <property type="match status" value="1"/>
</dbReference>
<dbReference type="CDD" id="cd08513">
    <property type="entry name" value="PBP2_thermophilic_Hb8_like"/>
    <property type="match status" value="1"/>
</dbReference>
<sequence>MRKLMILLLTLVIVVIAGCSSKEDLVPPDKKKLTIQQGGQLKFGSMNEPNTLNPLLSDLLATAEVGKLIFSGLVVTGDKGQWVPDLAVDVPTTANGGVSPDGRTVTYHLRQGVTWQDGAPFTADDVKFTWQFIMNRKVNVVSREGYDRIGSVETPDKYTVVIKFRDFYAPYLTLFDTILPKHLLENESDLNKASFNRAPIGTGPFKFKDWQVAESIVFEANQNYYRGKPYLNSFVYKIVPEQGLLLTQLKAGELDVVSNIAFSNLEQVKGIDGVRTVIAPTMVWEHMDFNLDNDLFQDPRVRKAIDAAIDRQAIVSNVLKGVASPAYGDQSPLSWAYNPMQQPPAGDVNATRELLAQAGWNPGPDGIMVKDKKRLAFTLAVPMGNKQREQTAQKIAEQLKEVGIAVEVRPLDAQLFFNDVLKNRRFETALYAWVAGIDPDNRNLWSSRNIPGRTNGGEGQNYPGWRNPEVDKLTELGVQTVDITARKDVYFRIQDLIREDCPVIPLYFRGNIDAVKDSVANYQPGPTPAGSFWNVWQWGFTAAK</sequence>
<dbReference type="PROSITE" id="PS51257">
    <property type="entry name" value="PROKAR_LIPOPROTEIN"/>
    <property type="match status" value="1"/>
</dbReference>
<proteinExistence type="inferred from homology"/>
<evidence type="ECO:0000256" key="2">
    <source>
        <dbReference type="ARBA" id="ARBA00022448"/>
    </source>
</evidence>
<evidence type="ECO:0000256" key="1">
    <source>
        <dbReference type="ARBA" id="ARBA00005695"/>
    </source>
</evidence>
<evidence type="ECO:0000259" key="4">
    <source>
        <dbReference type="Pfam" id="PF00496"/>
    </source>
</evidence>
<dbReference type="Pfam" id="PF00496">
    <property type="entry name" value="SBP_bac_5"/>
    <property type="match status" value="1"/>
</dbReference>
<dbReference type="Proteomes" id="UP000216052">
    <property type="component" value="Chromosome"/>
</dbReference>
<evidence type="ECO:0000256" key="3">
    <source>
        <dbReference type="ARBA" id="ARBA00022729"/>
    </source>
</evidence>
<evidence type="ECO:0000313" key="6">
    <source>
        <dbReference type="Proteomes" id="UP000216052"/>
    </source>
</evidence>
<dbReference type="Gene3D" id="3.40.190.10">
    <property type="entry name" value="Periplasmic binding protein-like II"/>
    <property type="match status" value="1"/>
</dbReference>
<dbReference type="RefSeq" id="WP_093797942.1">
    <property type="nucleotide sequence ID" value="NZ_CP155571.1"/>
</dbReference>
<dbReference type="PANTHER" id="PTHR30290:SF9">
    <property type="entry name" value="OLIGOPEPTIDE-BINDING PROTEIN APPA"/>
    <property type="match status" value="1"/>
</dbReference>
<keyword evidence="6" id="KW-1185">Reference proteome</keyword>
<keyword evidence="3" id="KW-0732">Signal</keyword>
<protein>
    <submittedName>
        <fullName evidence="5">Oligopeptide-binding protein AppA</fullName>
    </submittedName>
</protein>
<feature type="domain" description="Solute-binding protein family 5" evidence="4">
    <location>
        <begin position="83"/>
        <end position="446"/>
    </location>
</feature>
<dbReference type="EMBL" id="CP155571">
    <property type="protein sequence ID" value="XFO73070.1"/>
    <property type="molecule type" value="Genomic_DNA"/>
</dbReference>
<dbReference type="InterPro" id="IPR039424">
    <property type="entry name" value="SBP_5"/>
</dbReference>
<dbReference type="SUPFAM" id="SSF53850">
    <property type="entry name" value="Periplasmic binding protein-like II"/>
    <property type="match status" value="1"/>
</dbReference>
<dbReference type="InterPro" id="IPR000914">
    <property type="entry name" value="SBP_5_dom"/>
</dbReference>
<dbReference type="Gene3D" id="3.10.105.10">
    <property type="entry name" value="Dipeptide-binding Protein, Domain 3"/>
    <property type="match status" value="1"/>
</dbReference>
<keyword evidence="2" id="KW-0813">Transport</keyword>
<organism evidence="5 6">
    <name type="scientific">Sporomusa acidovorans (strain ATCC 49682 / DSM 3132 / Mol)</name>
    <dbReference type="NCBI Taxonomy" id="1123286"/>
    <lineage>
        <taxon>Bacteria</taxon>
        <taxon>Bacillati</taxon>
        <taxon>Bacillota</taxon>
        <taxon>Negativicutes</taxon>
        <taxon>Selenomonadales</taxon>
        <taxon>Sporomusaceae</taxon>
        <taxon>Sporomusa</taxon>
    </lineage>
</organism>
<name>A0ABZ3J4A4_SPOA4</name>